<evidence type="ECO:0000313" key="2">
    <source>
        <dbReference type="Proteomes" id="UP000218113"/>
    </source>
</evidence>
<accession>A0A2A4T9U5</accession>
<gene>
    <name evidence="1" type="ORF">COB67_02230</name>
</gene>
<dbReference type="SUPFAM" id="SSF56935">
    <property type="entry name" value="Porins"/>
    <property type="match status" value="1"/>
</dbReference>
<organism evidence="1 2">
    <name type="scientific">SAR324 cluster bacterium</name>
    <dbReference type="NCBI Taxonomy" id="2024889"/>
    <lineage>
        <taxon>Bacteria</taxon>
        <taxon>Deltaproteobacteria</taxon>
        <taxon>SAR324 cluster</taxon>
    </lineage>
</organism>
<evidence type="ECO:0000313" key="1">
    <source>
        <dbReference type="EMBL" id="PCI30312.1"/>
    </source>
</evidence>
<proteinExistence type="predicted"/>
<protein>
    <recommendedName>
        <fullName evidence="3">DUF5723 domain-containing protein</fullName>
    </recommendedName>
</protein>
<sequence>MVTRKIIRGICLLLLLLTGSHGIYAVEFQRFGQDYRALAMGNTGIASATNSAVLFYNPAVMANITGWWVDYLPIEVALSDDAIELFQDSQDGGFDLDTQQKQFDFMDEQIGKKLYVKTNFKLDSGLLTNPFNNMSANLVINFNKMGFTFAANKTYESVLNVAVRNPSLPEIHASIRHDLIQQAGVSLPIGMGKWILGFTYKQVQRKELQFVYGMGDAIEEKPFPTIEDDGVEGTGSGYDIGLLYRLPNKARMVIGAVWRKEIKLDDATAVPGELAVGIAMTHEFGIFRWTLAADMRDLSFQQGSKGDKSLNRRLHAGTELGLFPMDTGLSFLTVRAGYNQGYYSAGAEITFSRAWILGYTLYTEETGEFAGQSPSARKVFYSSFGF</sequence>
<comment type="caution">
    <text evidence="1">The sequence shown here is derived from an EMBL/GenBank/DDBJ whole genome shotgun (WGS) entry which is preliminary data.</text>
</comment>
<dbReference type="Proteomes" id="UP000218113">
    <property type="component" value="Unassembled WGS sequence"/>
</dbReference>
<evidence type="ECO:0008006" key="3">
    <source>
        <dbReference type="Google" id="ProtNLM"/>
    </source>
</evidence>
<reference evidence="2" key="1">
    <citation type="submission" date="2017-08" db="EMBL/GenBank/DDBJ databases">
        <title>A dynamic microbial community with high functional redundancy inhabits the cold, oxic subseafloor aquifer.</title>
        <authorList>
            <person name="Tully B.J."/>
            <person name="Wheat C.G."/>
            <person name="Glazer B.T."/>
            <person name="Huber J.A."/>
        </authorList>
    </citation>
    <scope>NUCLEOTIDE SEQUENCE [LARGE SCALE GENOMIC DNA]</scope>
</reference>
<dbReference type="EMBL" id="NVSR01000006">
    <property type="protein sequence ID" value="PCI30312.1"/>
    <property type="molecule type" value="Genomic_DNA"/>
</dbReference>
<dbReference type="Gene3D" id="2.40.160.60">
    <property type="entry name" value="Outer membrane protein transport protein (OMPP1/FadL/TodX)"/>
    <property type="match status" value="1"/>
</dbReference>
<dbReference type="AlphaFoldDB" id="A0A2A4T9U5"/>
<name>A0A2A4T9U5_9DELT</name>